<sequence>MDITDGAMDGAMDGARDRPGRDQGEASRPARRGKPATPLRRLGVACVVVLVIACLAYLATVPFGLVAAGDRLQLPEIALAVALLAVAAFSASSYSITDFTIGPGGFSARLAAYEERQDSLESEVHALRVALTGLVTKYEWDHLRRLKEQQTVRVRFREDRKLQLELERLDAMGFIQPTDEARGLNAIADDHANDQAEFDLKDYVRITGDGADYLELRERLKGGRQRLGPRKG</sequence>
<dbReference type="RefSeq" id="WP_138695309.1">
    <property type="nucleotide sequence ID" value="NZ_JBHSAZ010000107.1"/>
</dbReference>
<feature type="transmembrane region" description="Helical" evidence="2">
    <location>
        <begin position="77"/>
        <end position="96"/>
    </location>
</feature>
<comment type="caution">
    <text evidence="3">The sequence shown here is derived from an EMBL/GenBank/DDBJ whole genome shotgun (WGS) entry which is preliminary data.</text>
</comment>
<feature type="transmembrane region" description="Helical" evidence="2">
    <location>
        <begin position="42"/>
        <end position="65"/>
    </location>
</feature>
<organism evidence="3 4">
    <name type="scientific">Nonomuraea zeae</name>
    <dbReference type="NCBI Taxonomy" id="1642303"/>
    <lineage>
        <taxon>Bacteria</taxon>
        <taxon>Bacillati</taxon>
        <taxon>Actinomycetota</taxon>
        <taxon>Actinomycetes</taxon>
        <taxon>Streptosporangiales</taxon>
        <taxon>Streptosporangiaceae</taxon>
        <taxon>Nonomuraea</taxon>
    </lineage>
</organism>
<accession>A0A5S4G2I8</accession>
<reference evidence="3 4" key="1">
    <citation type="submission" date="2019-05" db="EMBL/GenBank/DDBJ databases">
        <title>Draft genome sequence of Nonomuraea zeae DSM 100528.</title>
        <authorList>
            <person name="Saricaoglu S."/>
            <person name="Isik K."/>
        </authorList>
    </citation>
    <scope>NUCLEOTIDE SEQUENCE [LARGE SCALE GENOMIC DNA]</scope>
    <source>
        <strain evidence="3 4">DSM 100528</strain>
    </source>
</reference>
<keyword evidence="2" id="KW-1133">Transmembrane helix</keyword>
<dbReference type="EMBL" id="VCKX01000188">
    <property type="protein sequence ID" value="TMR26744.1"/>
    <property type="molecule type" value="Genomic_DNA"/>
</dbReference>
<evidence type="ECO:0000313" key="4">
    <source>
        <dbReference type="Proteomes" id="UP000306628"/>
    </source>
</evidence>
<evidence type="ECO:0000313" key="3">
    <source>
        <dbReference type="EMBL" id="TMR26744.1"/>
    </source>
</evidence>
<evidence type="ECO:0000256" key="1">
    <source>
        <dbReference type="SAM" id="MobiDB-lite"/>
    </source>
</evidence>
<dbReference type="AlphaFoldDB" id="A0A5S4G2I8"/>
<keyword evidence="2" id="KW-0812">Transmembrane</keyword>
<keyword evidence="2" id="KW-0472">Membrane</keyword>
<protein>
    <submittedName>
        <fullName evidence="3">Uncharacterized protein</fullName>
    </submittedName>
</protein>
<dbReference type="Proteomes" id="UP000306628">
    <property type="component" value="Unassembled WGS sequence"/>
</dbReference>
<proteinExistence type="predicted"/>
<name>A0A5S4G2I8_9ACTN</name>
<gene>
    <name evidence="3" type="ORF">ETD85_41440</name>
</gene>
<dbReference type="OrthoDB" id="3535568at2"/>
<feature type="region of interest" description="Disordered" evidence="1">
    <location>
        <begin position="1"/>
        <end position="34"/>
    </location>
</feature>
<evidence type="ECO:0000256" key="2">
    <source>
        <dbReference type="SAM" id="Phobius"/>
    </source>
</evidence>
<keyword evidence="4" id="KW-1185">Reference proteome</keyword>
<feature type="compositionally biased region" description="Basic and acidic residues" evidence="1">
    <location>
        <begin position="14"/>
        <end position="25"/>
    </location>
</feature>